<feature type="region of interest" description="Disordered" evidence="1">
    <location>
        <begin position="265"/>
        <end position="286"/>
    </location>
</feature>
<sequence length="286" mass="31311">MVRQRCGVFPKIAIGLAAIATLLLPEGTLRAAKGDIDVLVAPDRTAEGKNFVPPTAEKPYYCIIYTAGPMELGAVYAGETIPKKEEVAPHVKKALASQHYLEIDKDHPEPSLLIVYSWGSINADEMEMELGEEGGTATTQRNTAEMLGIVSTNKMDLSPHSFDRKYNLPDLSDGRYFILFGAYDYAALKAGKPRRQTMLWRTRLSIYNTGRGSAPLTEAIPRMLEVGASSFGADGYPVELRNKLKKGKVTLGEAEVVEYVISGTDVKPAPRKKPNPKTPKKSKNAK</sequence>
<evidence type="ECO:0000256" key="1">
    <source>
        <dbReference type="SAM" id="MobiDB-lite"/>
    </source>
</evidence>
<name>A0A2U8E080_9BACT</name>
<dbReference type="EMBL" id="CP023004">
    <property type="protein sequence ID" value="AWI08104.1"/>
    <property type="molecule type" value="Genomic_DNA"/>
</dbReference>
<gene>
    <name evidence="2" type="ORF">CKA38_01470</name>
</gene>
<dbReference type="KEGG" id="elut:CKA38_01470"/>
<keyword evidence="3" id="KW-1185">Reference proteome</keyword>
<protein>
    <submittedName>
        <fullName evidence="2">Uncharacterized protein</fullName>
    </submittedName>
</protein>
<organism evidence="2 3">
    <name type="scientific">Ereboglobus luteus</name>
    <dbReference type="NCBI Taxonomy" id="1796921"/>
    <lineage>
        <taxon>Bacteria</taxon>
        <taxon>Pseudomonadati</taxon>
        <taxon>Verrucomicrobiota</taxon>
        <taxon>Opitutia</taxon>
        <taxon>Opitutales</taxon>
        <taxon>Opitutaceae</taxon>
        <taxon>Ereboglobus</taxon>
    </lineage>
</organism>
<evidence type="ECO:0000313" key="2">
    <source>
        <dbReference type="EMBL" id="AWI08104.1"/>
    </source>
</evidence>
<reference evidence="2 3" key="1">
    <citation type="journal article" date="2018" name="Syst. Appl. Microbiol.">
        <title>Ereboglobus luteus gen. nov. sp. nov. from cockroach guts, and new insights into the oxygen relationship of the genera Opitutus and Didymococcus (Verrucomicrobia: Opitutaceae).</title>
        <authorList>
            <person name="Tegtmeier D."/>
            <person name="Belitz A."/>
            <person name="Radek R."/>
            <person name="Heimerl T."/>
            <person name="Brune A."/>
        </authorList>
    </citation>
    <scope>NUCLEOTIDE SEQUENCE [LARGE SCALE GENOMIC DNA]</scope>
    <source>
        <strain evidence="2 3">Ho45</strain>
    </source>
</reference>
<dbReference type="AlphaFoldDB" id="A0A2U8E080"/>
<accession>A0A2U8E080</accession>
<evidence type="ECO:0000313" key="3">
    <source>
        <dbReference type="Proteomes" id="UP000244896"/>
    </source>
</evidence>
<feature type="compositionally biased region" description="Basic residues" evidence="1">
    <location>
        <begin position="269"/>
        <end position="286"/>
    </location>
</feature>
<proteinExistence type="predicted"/>
<dbReference type="Proteomes" id="UP000244896">
    <property type="component" value="Chromosome"/>
</dbReference>